<accession>A0ABP0ZGH9</accession>
<dbReference type="Proteomes" id="UP001497383">
    <property type="component" value="Chromosome 1"/>
</dbReference>
<dbReference type="InterPro" id="IPR014756">
    <property type="entry name" value="Ig_E-set"/>
</dbReference>
<comment type="subunit">
    <text evidence="3">Monomer.</text>
</comment>
<dbReference type="Gene3D" id="2.60.40.770">
    <property type="match status" value="1"/>
</dbReference>
<dbReference type="PANTHER" id="PTHR11306">
    <property type="entry name" value="NIEMANN PICK TYPE C2 PROTEIN NPC2-RELATED"/>
    <property type="match status" value="1"/>
</dbReference>
<sequence>MVSFTKVAIAAIAATLQVQASSFFNNYIERALAVFANSNEHQTPQLFEIEPKEDEKIHAISFPNPGTKPVPGESPIEVCDADDAQLLSLQEVVISPNPPQAGANLTFTARGTIDKTISDGAYVEVDVRYGFIRLIHQTYDLCEEITKVDLECPIEKGQQIISKVVEIPAEVPPGKYLVNARAYTKDDEYITCLTATIVFPAK</sequence>
<evidence type="ECO:0000256" key="5">
    <source>
        <dbReference type="ARBA" id="ARBA00022448"/>
    </source>
</evidence>
<evidence type="ECO:0000313" key="10">
    <source>
        <dbReference type="EMBL" id="CAK9436359.1"/>
    </source>
</evidence>
<organism evidence="10 11">
    <name type="scientific">Lodderomyces beijingensis</name>
    <dbReference type="NCBI Taxonomy" id="1775926"/>
    <lineage>
        <taxon>Eukaryota</taxon>
        <taxon>Fungi</taxon>
        <taxon>Dikarya</taxon>
        <taxon>Ascomycota</taxon>
        <taxon>Saccharomycotina</taxon>
        <taxon>Pichiomycetes</taxon>
        <taxon>Debaryomycetaceae</taxon>
        <taxon>Candida/Lodderomyces clade</taxon>
        <taxon>Lodderomyces</taxon>
    </lineage>
</organism>
<evidence type="ECO:0000256" key="2">
    <source>
        <dbReference type="ARBA" id="ARBA00006370"/>
    </source>
</evidence>
<evidence type="ECO:0000256" key="4">
    <source>
        <dbReference type="ARBA" id="ARBA00016056"/>
    </source>
</evidence>
<dbReference type="RefSeq" id="XP_066827855.1">
    <property type="nucleotide sequence ID" value="XM_066976890.1"/>
</dbReference>
<keyword evidence="11" id="KW-1185">Reference proteome</keyword>
<evidence type="ECO:0000256" key="3">
    <source>
        <dbReference type="ARBA" id="ARBA00011245"/>
    </source>
</evidence>
<keyword evidence="6 8" id="KW-0732">Signal</keyword>
<feature type="chain" id="PRO_5045391594" description="Phosphatidylglycerol/phosphatidylinositol transfer protein" evidence="8">
    <location>
        <begin position="21"/>
        <end position="202"/>
    </location>
</feature>
<evidence type="ECO:0000256" key="1">
    <source>
        <dbReference type="ARBA" id="ARBA00002053"/>
    </source>
</evidence>
<evidence type="ECO:0000256" key="6">
    <source>
        <dbReference type="ARBA" id="ARBA00022729"/>
    </source>
</evidence>
<dbReference type="SMART" id="SM00737">
    <property type="entry name" value="ML"/>
    <property type="match status" value="1"/>
</dbReference>
<evidence type="ECO:0000256" key="7">
    <source>
        <dbReference type="ARBA" id="ARBA00023055"/>
    </source>
</evidence>
<dbReference type="InterPro" id="IPR033917">
    <property type="entry name" value="ML_PG-PI_TP"/>
</dbReference>
<protein>
    <recommendedName>
        <fullName evidence="4">Phosphatidylglycerol/phosphatidylinositol transfer protein</fullName>
    </recommendedName>
</protein>
<evidence type="ECO:0000256" key="8">
    <source>
        <dbReference type="SAM" id="SignalP"/>
    </source>
</evidence>
<feature type="signal peptide" evidence="8">
    <location>
        <begin position="1"/>
        <end position="20"/>
    </location>
</feature>
<keyword evidence="5" id="KW-0813">Transport</keyword>
<dbReference type="CDD" id="cd00917">
    <property type="entry name" value="PG-PI_TP"/>
    <property type="match status" value="1"/>
</dbReference>
<feature type="domain" description="MD-2-related lipid-recognition" evidence="9">
    <location>
        <begin position="76"/>
        <end position="197"/>
    </location>
</feature>
<name>A0ABP0ZGH9_9ASCO</name>
<dbReference type="EMBL" id="OZ022405">
    <property type="protein sequence ID" value="CAK9436359.1"/>
    <property type="molecule type" value="Genomic_DNA"/>
</dbReference>
<keyword evidence="7" id="KW-0445">Lipid transport</keyword>
<dbReference type="Pfam" id="PF02221">
    <property type="entry name" value="E1_DerP2_DerF2"/>
    <property type="match status" value="1"/>
</dbReference>
<evidence type="ECO:0000313" key="11">
    <source>
        <dbReference type="Proteomes" id="UP001497383"/>
    </source>
</evidence>
<reference evidence="10 11" key="1">
    <citation type="submission" date="2024-03" db="EMBL/GenBank/DDBJ databases">
        <authorList>
            <person name="Brejova B."/>
        </authorList>
    </citation>
    <scope>NUCLEOTIDE SEQUENCE [LARGE SCALE GENOMIC DNA]</scope>
    <source>
        <strain evidence="10 11">CBS 14171</strain>
    </source>
</reference>
<comment type="similarity">
    <text evidence="2">Belongs to the NPC2 family.</text>
</comment>
<dbReference type="PANTHER" id="PTHR11306:SF0">
    <property type="entry name" value="PHOSPHATIDYLGLYCEROL_PHOSPHATIDYLINOSITOL TRANSFER PROTEIN"/>
    <property type="match status" value="1"/>
</dbReference>
<dbReference type="InterPro" id="IPR003172">
    <property type="entry name" value="ML_dom"/>
</dbReference>
<evidence type="ECO:0000259" key="9">
    <source>
        <dbReference type="SMART" id="SM00737"/>
    </source>
</evidence>
<comment type="function">
    <text evidence="1">Catalyzes the intermembrane transfer of phosphatidylglycerol and phosphatidylinositol.</text>
</comment>
<proteinExistence type="inferred from homology"/>
<dbReference type="InterPro" id="IPR039670">
    <property type="entry name" value="NPC2-like"/>
</dbReference>
<dbReference type="GeneID" id="92206113"/>
<dbReference type="SUPFAM" id="SSF81296">
    <property type="entry name" value="E set domains"/>
    <property type="match status" value="1"/>
</dbReference>
<gene>
    <name evidence="10" type="ORF">LODBEIA_P09170</name>
</gene>